<evidence type="ECO:0000313" key="1">
    <source>
        <dbReference type="EMBL" id="GGF26061.1"/>
    </source>
</evidence>
<keyword evidence="2" id="KW-1185">Reference proteome</keyword>
<dbReference type="InterPro" id="IPR009389">
    <property type="entry name" value="DUF1045"/>
</dbReference>
<dbReference type="RefSeq" id="WP_229743791.1">
    <property type="nucleotide sequence ID" value="NZ_BMJQ01000009.1"/>
</dbReference>
<accession>A0A8J3E302</accession>
<comment type="caution">
    <text evidence="1">The sequence shown here is derived from an EMBL/GenBank/DDBJ whole genome shotgun (WGS) entry which is preliminary data.</text>
</comment>
<organism evidence="1 2">
    <name type="scientific">Aliidongia dinghuensis</name>
    <dbReference type="NCBI Taxonomy" id="1867774"/>
    <lineage>
        <taxon>Bacteria</taxon>
        <taxon>Pseudomonadati</taxon>
        <taxon>Pseudomonadota</taxon>
        <taxon>Alphaproteobacteria</taxon>
        <taxon>Rhodospirillales</taxon>
        <taxon>Dongiaceae</taxon>
        <taxon>Aliidongia</taxon>
    </lineage>
</organism>
<evidence type="ECO:0008006" key="3">
    <source>
        <dbReference type="Google" id="ProtNLM"/>
    </source>
</evidence>
<evidence type="ECO:0000313" key="2">
    <source>
        <dbReference type="Proteomes" id="UP000646365"/>
    </source>
</evidence>
<reference evidence="1" key="1">
    <citation type="journal article" date="2014" name="Int. J. Syst. Evol. Microbiol.">
        <title>Complete genome sequence of Corynebacterium casei LMG S-19264T (=DSM 44701T), isolated from a smear-ripened cheese.</title>
        <authorList>
            <consortium name="US DOE Joint Genome Institute (JGI-PGF)"/>
            <person name="Walter F."/>
            <person name="Albersmeier A."/>
            <person name="Kalinowski J."/>
            <person name="Ruckert C."/>
        </authorList>
    </citation>
    <scope>NUCLEOTIDE SEQUENCE</scope>
    <source>
        <strain evidence="1">CGMCC 1.15725</strain>
    </source>
</reference>
<dbReference type="AlphaFoldDB" id="A0A8J3E302"/>
<dbReference type="EMBL" id="BMJQ01000009">
    <property type="protein sequence ID" value="GGF26061.1"/>
    <property type="molecule type" value="Genomic_DNA"/>
</dbReference>
<gene>
    <name evidence="1" type="ORF">GCM10011611_35100</name>
</gene>
<protein>
    <recommendedName>
        <fullName evidence="3">DUF1045 domain-containing protein</fullName>
    </recommendedName>
</protein>
<dbReference type="PIRSF" id="PIRSF033328">
    <property type="entry name" value="Phest_Mll4975"/>
    <property type="match status" value="1"/>
</dbReference>
<dbReference type="Pfam" id="PF06299">
    <property type="entry name" value="DUF1045"/>
    <property type="match status" value="1"/>
</dbReference>
<name>A0A8J3E302_9PROT</name>
<reference evidence="1" key="2">
    <citation type="submission" date="2020-09" db="EMBL/GenBank/DDBJ databases">
        <authorList>
            <person name="Sun Q."/>
            <person name="Zhou Y."/>
        </authorList>
    </citation>
    <scope>NUCLEOTIDE SEQUENCE</scope>
    <source>
        <strain evidence="1">CGMCC 1.15725</strain>
    </source>
</reference>
<sequence length="231" mass="26065">MTVRYAIYVVPPTDSPLWRMASTWLGREPETGAEELPALPLWLARDRWREITREPRRYGFHGTLKPPLTLASGRTHDGLAAALSLFASEMQPLPPVALHVASIGGFLALVLREPSAPLKRLADLAVERFDRFRAPPTPAELAGRRQVPLSTRQEEYLSRWGYPYVFDEFRYHMTLTGRLPDPERPRVAALLTELLAPALAQPIPLGLALFVQKDRDSPFTLVRRFRLGSPP</sequence>
<dbReference type="Proteomes" id="UP000646365">
    <property type="component" value="Unassembled WGS sequence"/>
</dbReference>
<proteinExistence type="predicted"/>